<feature type="region of interest" description="Disordered" evidence="1">
    <location>
        <begin position="1"/>
        <end position="39"/>
    </location>
</feature>
<dbReference type="AlphaFoldDB" id="A0A7Z0LIJ8"/>
<accession>A0A7Z0LIJ8</accession>
<protein>
    <submittedName>
        <fullName evidence="3">Uncharacterized protein</fullName>
    </submittedName>
</protein>
<evidence type="ECO:0000256" key="1">
    <source>
        <dbReference type="SAM" id="MobiDB-lite"/>
    </source>
</evidence>
<feature type="compositionally biased region" description="Basic and acidic residues" evidence="1">
    <location>
        <begin position="1"/>
        <end position="29"/>
    </location>
</feature>
<name>A0A7Z0LIJ8_9GAMM</name>
<reference evidence="3 4" key="1">
    <citation type="journal article" date="2015" name="Int. J. Syst. Evol. Microbiol.">
        <title>Halomonas salicampi sp. nov., a halotolerant and alkalitolerant bacterium isolated from a saltern soil.</title>
        <authorList>
            <person name="Lee J.C."/>
            <person name="Kim Y.S."/>
            <person name="Yun B.S."/>
            <person name="Whang K.S."/>
        </authorList>
    </citation>
    <scope>NUCLEOTIDE SEQUENCE [LARGE SCALE GENOMIC DNA]</scope>
    <source>
        <strain evidence="3 4">BH103</strain>
    </source>
</reference>
<dbReference type="RefSeq" id="WP_179928966.1">
    <property type="nucleotide sequence ID" value="NZ_JACCDF010000001.1"/>
</dbReference>
<keyword evidence="2" id="KW-0812">Transmembrane</keyword>
<gene>
    <name evidence="3" type="ORF">HZS81_02590</name>
</gene>
<dbReference type="Proteomes" id="UP000586119">
    <property type="component" value="Unassembled WGS sequence"/>
</dbReference>
<proteinExistence type="predicted"/>
<comment type="caution">
    <text evidence="3">The sequence shown here is derived from an EMBL/GenBank/DDBJ whole genome shotgun (WGS) entry which is preliminary data.</text>
</comment>
<evidence type="ECO:0000313" key="3">
    <source>
        <dbReference type="EMBL" id="NYS59654.1"/>
    </source>
</evidence>
<organism evidence="3 4">
    <name type="scientific">Vreelandella salicampi</name>
    <dbReference type="NCBI Taxonomy" id="1449798"/>
    <lineage>
        <taxon>Bacteria</taxon>
        <taxon>Pseudomonadati</taxon>
        <taxon>Pseudomonadota</taxon>
        <taxon>Gammaproteobacteria</taxon>
        <taxon>Oceanospirillales</taxon>
        <taxon>Halomonadaceae</taxon>
        <taxon>Vreelandella</taxon>
    </lineage>
</organism>
<keyword evidence="4" id="KW-1185">Reference proteome</keyword>
<sequence>MDTKESKTPEEEKEHVMNERKPENYEASKPELQPEAQKPAGGMHKLLPVIIIVLGILVAALLLFNVVD</sequence>
<keyword evidence="2" id="KW-0472">Membrane</keyword>
<feature type="transmembrane region" description="Helical" evidence="2">
    <location>
        <begin position="46"/>
        <end position="67"/>
    </location>
</feature>
<dbReference type="EMBL" id="JACCDF010000001">
    <property type="protein sequence ID" value="NYS59654.1"/>
    <property type="molecule type" value="Genomic_DNA"/>
</dbReference>
<evidence type="ECO:0000313" key="4">
    <source>
        <dbReference type="Proteomes" id="UP000586119"/>
    </source>
</evidence>
<evidence type="ECO:0000256" key="2">
    <source>
        <dbReference type="SAM" id="Phobius"/>
    </source>
</evidence>
<keyword evidence="2" id="KW-1133">Transmembrane helix</keyword>